<feature type="transmembrane region" description="Helical" evidence="1">
    <location>
        <begin position="6"/>
        <end position="33"/>
    </location>
</feature>
<feature type="transmembrane region" description="Helical" evidence="1">
    <location>
        <begin position="240"/>
        <end position="260"/>
    </location>
</feature>
<keyword evidence="2" id="KW-0496">Mitochondrion</keyword>
<dbReference type="EMBL" id="MH322000">
    <property type="protein sequence ID" value="QAY80534.1"/>
    <property type="molecule type" value="Genomic_DNA"/>
</dbReference>
<feature type="transmembrane region" description="Helical" evidence="1">
    <location>
        <begin position="188"/>
        <end position="206"/>
    </location>
</feature>
<gene>
    <name evidence="2" type="primary">ND2</name>
</gene>
<reference evidence="2" key="1">
    <citation type="journal article" date="2018" name="Mitochondrial DNA Part B Resour">
        <title>Characterization of the complete mitochondrial genome of the lung fluke, Paragonimus kellicotti.</title>
        <authorList>
            <person name="Wang T."/>
            <person name="Wang Y."/>
            <person name="Xu F."/>
            <person name="Li X."/>
            <person name="Qu R."/>
            <person name="Song L."/>
            <person name="Tang Y."/>
            <person name="Lin P."/>
        </authorList>
    </citation>
    <scope>NUCLEOTIDE SEQUENCE</scope>
</reference>
<sequence length="288" mass="32268">MWGYLLGLVSVAGVVFFSSCLFLSDGLSMFWLFLELSTLSLVPSFFLRLGGGVLDALFSYLIVSGVSSSLMVCGFLYDSLLFLCFLGLLMKFGVFPFQGWVYKVLLGSGWVVVWSFSVFLKIPFLFLCFFLGSGGSFFLNIVCVLSFLLLGILFWCYSYSWCHVWCHMMLSSSAVLVAMSVSGSADTLFYLFVVYSFWGSFVVLFLSYLEESGLANVGAYFVFLMLLVSLPISFSVFYKVWMAVGIYFCYFPVFVTWCAYSVSEQLFLISYLVKDSVSCEAYGGVLLS</sequence>
<feature type="transmembrane region" description="Helical" evidence="1">
    <location>
        <begin position="104"/>
        <end position="132"/>
    </location>
</feature>
<name>A0A411D859_9TREM</name>
<accession>A0A411D859</accession>
<protein>
    <submittedName>
        <fullName evidence="2">NADH dehydrogenase subunit 2</fullName>
    </submittedName>
</protein>
<evidence type="ECO:0000313" key="2">
    <source>
        <dbReference type="EMBL" id="QAY80534.1"/>
    </source>
</evidence>
<evidence type="ECO:0000256" key="1">
    <source>
        <dbReference type="SAM" id="Phobius"/>
    </source>
</evidence>
<keyword evidence="1" id="KW-0472">Membrane</keyword>
<keyword evidence="1" id="KW-1133">Transmembrane helix</keyword>
<feature type="transmembrane region" description="Helical" evidence="1">
    <location>
        <begin position="45"/>
        <end position="63"/>
    </location>
</feature>
<feature type="transmembrane region" description="Helical" evidence="1">
    <location>
        <begin position="138"/>
        <end position="157"/>
    </location>
</feature>
<feature type="transmembrane region" description="Helical" evidence="1">
    <location>
        <begin position="69"/>
        <end position="92"/>
    </location>
</feature>
<geneLocation type="mitochondrion" evidence="2"/>
<dbReference type="AlphaFoldDB" id="A0A411D859"/>
<organism evidence="2">
    <name type="scientific">Paragonimus kellicotti</name>
    <dbReference type="NCBI Taxonomy" id="100269"/>
    <lineage>
        <taxon>Eukaryota</taxon>
        <taxon>Metazoa</taxon>
        <taxon>Spiralia</taxon>
        <taxon>Lophotrochozoa</taxon>
        <taxon>Platyhelminthes</taxon>
        <taxon>Trematoda</taxon>
        <taxon>Digenea</taxon>
        <taxon>Plagiorchiida</taxon>
        <taxon>Troglotremata</taxon>
        <taxon>Troglotrematidae</taxon>
        <taxon>Paragonimus</taxon>
    </lineage>
</organism>
<keyword evidence="1" id="KW-0812">Transmembrane</keyword>
<feature type="transmembrane region" description="Helical" evidence="1">
    <location>
        <begin position="213"/>
        <end position="234"/>
    </location>
</feature>
<proteinExistence type="predicted"/>